<dbReference type="Proteomes" id="UP000094291">
    <property type="component" value="Unassembled WGS sequence"/>
</dbReference>
<dbReference type="EMBL" id="MDTQ01000001">
    <property type="protein sequence ID" value="ODC03480.1"/>
    <property type="molecule type" value="Genomic_DNA"/>
</dbReference>
<reference evidence="1 2" key="1">
    <citation type="submission" date="2016-08" db="EMBL/GenBank/DDBJ databases">
        <authorList>
            <person name="Seilhamer J.J."/>
        </authorList>
    </citation>
    <scope>NUCLEOTIDE SEQUENCE [LARGE SCALE GENOMIC DNA]</scope>
    <source>
        <strain evidence="1 2">PH27A</strain>
    </source>
</reference>
<keyword evidence="2" id="KW-1185">Reference proteome</keyword>
<name>A0A1E2V8Z5_9GAMM</name>
<accession>A0A1E2V8Z5</accession>
<evidence type="ECO:0000313" key="2">
    <source>
        <dbReference type="Proteomes" id="UP000094291"/>
    </source>
</evidence>
<organism evidence="1 2">
    <name type="scientific">Terasakiispira papahanaumokuakeensis</name>
    <dbReference type="NCBI Taxonomy" id="197479"/>
    <lineage>
        <taxon>Bacteria</taxon>
        <taxon>Pseudomonadati</taxon>
        <taxon>Pseudomonadota</taxon>
        <taxon>Gammaproteobacteria</taxon>
        <taxon>Oceanospirillales</taxon>
        <taxon>Terasakiispira</taxon>
    </lineage>
</organism>
<evidence type="ECO:0000313" key="1">
    <source>
        <dbReference type="EMBL" id="ODC03480.1"/>
    </source>
</evidence>
<protein>
    <submittedName>
        <fullName evidence="1">Uncharacterized protein</fullName>
    </submittedName>
</protein>
<gene>
    <name evidence="1" type="ORF">BFW38_07905</name>
</gene>
<proteinExistence type="predicted"/>
<dbReference type="AlphaFoldDB" id="A0A1E2V8Z5"/>
<comment type="caution">
    <text evidence="1">The sequence shown here is derived from an EMBL/GenBank/DDBJ whole genome shotgun (WGS) entry which is preliminary data.</text>
</comment>
<sequence>MIIKGCMPGLGRRHDLGASVGLGTRAGRGAGVGRSAVMSLGAGIMSLSLCWTPLVHAESSRLFQCQMTTGTHVLLTDEGSELEYRMGMNLAAPDAQFRVPKSQVSTKPWRQDQQEAAYSLTLPYKSAAITLFYSQNLQKQHHAVNAGLFVKQPGQAADLMMCRNGTVEQHLRDF</sequence>